<reference evidence="1 2" key="1">
    <citation type="submission" date="2017-10" db="EMBL/GenBank/DDBJ databases">
        <title>Sequencing the genomes of 1000 actinobacteria strains.</title>
        <authorList>
            <person name="Klenk H.-P."/>
        </authorList>
    </citation>
    <scope>NUCLEOTIDE SEQUENCE [LARGE SCALE GENOMIC DNA]</scope>
    <source>
        <strain evidence="1 2">DSM 21838</strain>
    </source>
</reference>
<dbReference type="Proteomes" id="UP000222106">
    <property type="component" value="Unassembled WGS sequence"/>
</dbReference>
<gene>
    <name evidence="1" type="ORF">ATJ97_0372</name>
</gene>
<organism evidence="1 2">
    <name type="scientific">Georgenia soli</name>
    <dbReference type="NCBI Taxonomy" id="638953"/>
    <lineage>
        <taxon>Bacteria</taxon>
        <taxon>Bacillati</taxon>
        <taxon>Actinomycetota</taxon>
        <taxon>Actinomycetes</taxon>
        <taxon>Micrococcales</taxon>
        <taxon>Bogoriellaceae</taxon>
        <taxon>Georgenia</taxon>
    </lineage>
</organism>
<name>A0A2A9EG60_9MICO</name>
<protein>
    <submittedName>
        <fullName evidence="1">ATP-dependent DNA helicase RecG</fullName>
    </submittedName>
</protein>
<sequence>MTARVADALHRLTASRRELEADDARRISHVPGATPVAEVALRRRAVVSGTVTALTYRPRSESAALVARLSDGTGTLELIFLGRRDVPGIEPGRRLVADGMVYDDHGRPAMFNPDYRLLPRADLA</sequence>
<dbReference type="GO" id="GO:0004386">
    <property type="term" value="F:helicase activity"/>
    <property type="evidence" value="ECO:0007669"/>
    <property type="project" value="UniProtKB-KW"/>
</dbReference>
<accession>A0A2A9EG60</accession>
<comment type="caution">
    <text evidence="1">The sequence shown here is derived from an EMBL/GenBank/DDBJ whole genome shotgun (WGS) entry which is preliminary data.</text>
</comment>
<dbReference type="AlphaFoldDB" id="A0A2A9EG60"/>
<proteinExistence type="predicted"/>
<dbReference type="EMBL" id="PDJI01000004">
    <property type="protein sequence ID" value="PFG37908.1"/>
    <property type="molecule type" value="Genomic_DNA"/>
</dbReference>
<evidence type="ECO:0000313" key="2">
    <source>
        <dbReference type="Proteomes" id="UP000222106"/>
    </source>
</evidence>
<keyword evidence="1" id="KW-0547">Nucleotide-binding</keyword>
<dbReference type="OrthoDB" id="3268233at2"/>
<keyword evidence="2" id="KW-1185">Reference proteome</keyword>
<evidence type="ECO:0000313" key="1">
    <source>
        <dbReference type="EMBL" id="PFG37908.1"/>
    </source>
</evidence>
<dbReference type="CDD" id="cd04488">
    <property type="entry name" value="RecG_wedge_OBF"/>
    <property type="match status" value="1"/>
</dbReference>
<keyword evidence="1" id="KW-0378">Hydrolase</keyword>
<keyword evidence="1" id="KW-0347">Helicase</keyword>
<keyword evidence="1" id="KW-0067">ATP-binding</keyword>
<dbReference type="RefSeq" id="WP_098482277.1">
    <property type="nucleotide sequence ID" value="NZ_PDJI01000004.1"/>
</dbReference>